<dbReference type="PROSITE" id="PS51257">
    <property type="entry name" value="PROKAR_LIPOPROTEIN"/>
    <property type="match status" value="1"/>
</dbReference>
<feature type="domain" description="Thioredoxin-like fold" evidence="2">
    <location>
        <begin position="82"/>
        <end position="250"/>
    </location>
</feature>
<dbReference type="Pfam" id="PF13462">
    <property type="entry name" value="Thioredoxin_4"/>
    <property type="match status" value="1"/>
</dbReference>
<feature type="chain" id="PRO_5009243024" evidence="1">
    <location>
        <begin position="29"/>
        <end position="254"/>
    </location>
</feature>
<dbReference type="InterPro" id="IPR012336">
    <property type="entry name" value="Thioredoxin-like_fold"/>
</dbReference>
<evidence type="ECO:0000256" key="1">
    <source>
        <dbReference type="SAM" id="SignalP"/>
    </source>
</evidence>
<accession>A0A1G8BAQ8</accession>
<proteinExistence type="predicted"/>
<dbReference type="OrthoDB" id="117402at2"/>
<keyword evidence="1" id="KW-0732">Signal</keyword>
<dbReference type="RefSeq" id="WP_157674663.1">
    <property type="nucleotide sequence ID" value="NZ_LT629695.1"/>
</dbReference>
<name>A0A1G8BAQ8_9MICO</name>
<dbReference type="Proteomes" id="UP000198822">
    <property type="component" value="Chromosome I"/>
</dbReference>
<feature type="signal peptide" evidence="1">
    <location>
        <begin position="1"/>
        <end position="28"/>
    </location>
</feature>
<dbReference type="STRING" id="399736.SAMN04489720_0800"/>
<dbReference type="SUPFAM" id="SSF52833">
    <property type="entry name" value="Thioredoxin-like"/>
    <property type="match status" value="1"/>
</dbReference>
<dbReference type="InterPro" id="IPR036249">
    <property type="entry name" value="Thioredoxin-like_sf"/>
</dbReference>
<protein>
    <submittedName>
        <fullName evidence="3">Protein-disulfide isomerase</fullName>
    </submittedName>
</protein>
<dbReference type="AlphaFoldDB" id="A0A1G8BAQ8"/>
<dbReference type="Gene3D" id="3.40.30.10">
    <property type="entry name" value="Glutaredoxin"/>
    <property type="match status" value="1"/>
</dbReference>
<evidence type="ECO:0000259" key="2">
    <source>
        <dbReference type="Pfam" id="PF13462"/>
    </source>
</evidence>
<organism evidence="3 4">
    <name type="scientific">Agrococcus jejuensis</name>
    <dbReference type="NCBI Taxonomy" id="399736"/>
    <lineage>
        <taxon>Bacteria</taxon>
        <taxon>Bacillati</taxon>
        <taxon>Actinomycetota</taxon>
        <taxon>Actinomycetes</taxon>
        <taxon>Micrococcales</taxon>
        <taxon>Microbacteriaceae</taxon>
        <taxon>Agrococcus</taxon>
    </lineage>
</organism>
<dbReference type="EMBL" id="LT629695">
    <property type="protein sequence ID" value="SDH30123.1"/>
    <property type="molecule type" value="Genomic_DNA"/>
</dbReference>
<gene>
    <name evidence="3" type="ORF">SAMN04489720_0800</name>
</gene>
<dbReference type="GO" id="GO:0016853">
    <property type="term" value="F:isomerase activity"/>
    <property type="evidence" value="ECO:0007669"/>
    <property type="project" value="UniProtKB-KW"/>
</dbReference>
<keyword evidence="4" id="KW-1185">Reference proteome</keyword>
<sequence length="254" mass="25542">MRRLAAVVTASLAALVLAGCVVLPPAVAPVPSASDPAPVLAAGFPANMASHGVLQTDEGVASTSQAGPTPTPVAATDVGDRVHVVAYVDLLCPYCGLFFAANGRYLEDAVAAGDVALEIHPVSFLDGQSQGTQYSTRAANLVAAVASLHPEATPAVIRALFADQPGEQTTGHSDDELLAIAAEAGAQSEALTVAVTTIAFAPFVEASTDAATDTSLPGQTVPLTGTPTVIVDGQIVQDATDEATFEAAVEAARD</sequence>
<evidence type="ECO:0000313" key="4">
    <source>
        <dbReference type="Proteomes" id="UP000198822"/>
    </source>
</evidence>
<keyword evidence="3" id="KW-0413">Isomerase</keyword>
<evidence type="ECO:0000313" key="3">
    <source>
        <dbReference type="EMBL" id="SDH30123.1"/>
    </source>
</evidence>
<reference evidence="4" key="1">
    <citation type="submission" date="2016-10" db="EMBL/GenBank/DDBJ databases">
        <authorList>
            <person name="Varghese N."/>
            <person name="Submissions S."/>
        </authorList>
    </citation>
    <scope>NUCLEOTIDE SEQUENCE [LARGE SCALE GENOMIC DNA]</scope>
    <source>
        <strain evidence="4">DSM 22002</strain>
    </source>
</reference>